<accession>A0ABT5DL10</accession>
<evidence type="ECO:0000313" key="2">
    <source>
        <dbReference type="EMBL" id="MDC0714356.1"/>
    </source>
</evidence>
<feature type="chain" id="PRO_5046513567" evidence="1">
    <location>
        <begin position="23"/>
        <end position="680"/>
    </location>
</feature>
<protein>
    <submittedName>
        <fullName evidence="2">Ig-like domain-containing protein</fullName>
    </submittedName>
</protein>
<keyword evidence="3" id="KW-1185">Reference proteome</keyword>
<proteinExistence type="predicted"/>
<reference evidence="2 3" key="1">
    <citation type="submission" date="2022-11" db="EMBL/GenBank/DDBJ databases">
        <title>Minimal conservation of predation-associated metabolite biosynthetic gene clusters underscores biosynthetic potential of Myxococcota including descriptions for ten novel species: Archangium lansinium sp. nov., Myxococcus landrumus sp. nov., Nannocystis bai.</title>
        <authorList>
            <person name="Ahearne A."/>
            <person name="Stevens C."/>
            <person name="Dowd S."/>
        </authorList>
    </citation>
    <scope>NUCLEOTIDE SEQUENCE [LARGE SCALE GENOMIC DNA]</scope>
    <source>
        <strain evidence="2 3">NCWAL01</strain>
    </source>
</reference>
<evidence type="ECO:0000256" key="1">
    <source>
        <dbReference type="SAM" id="SignalP"/>
    </source>
</evidence>
<gene>
    <name evidence="2" type="ORF">POL68_38230</name>
</gene>
<evidence type="ECO:0000313" key="3">
    <source>
        <dbReference type="Proteomes" id="UP001221838"/>
    </source>
</evidence>
<feature type="signal peptide" evidence="1">
    <location>
        <begin position="1"/>
        <end position="22"/>
    </location>
</feature>
<dbReference type="Gene3D" id="2.60.40.10">
    <property type="entry name" value="Immunoglobulins"/>
    <property type="match status" value="2"/>
</dbReference>
<sequence>MSRGLKHGSFAALVLSAFVAAAQSPVVANDSFEAPRLNLGQLADPFPEGYGWKTAGPVALVRNGGMAETAPMGHQWLLLRPKGAITQEVQLQPGTYTLSLLAMQSPGNDVALSLQASIGSFSAGGRTPAASRGKVTFSPVTIATAGTYAVRIENTEASNLQRVLLIDHVQLNRQGTNTLPVVEVTYPAHGQSLVSAVTYLRAAPNDGDGTITKVDFYQGATLVGTATSWPWVHANRWLSPGTYSMTAVAFDNSGTSTTSSPVVLTVGTAGTAPFVKNNNFESVWLGEGSMTATAPFEWLMLTSATGLTTNQHPISAGSPSGGGNQAAYLEPRSYNFGGPASITQSVSLPAGTYGVSFRAAQNSSVMTLRVLFNGTQIASVTPGPAFRPFGSSAFTVPSSGVYALQLSGTSSLSYDGFRAYVDDVRIGPAGPPTVSLTVPVNGQTFQAPVALTMVADAHDYDGTLTQVEFFNGATSLGVATHPHSLEWLNVPPGAYSLTSRVTDSSGLSTVSAPIAVTVQAPAVPAFFNAGFERVHQFGGYSRVVEANGWQSSALPTAMIVGNTNVYTSGPTAPEGLQALLLNGSGWVSQGVYFPAGTYTLSLKAAQKQYGFTSNLAFRVLIDGEEAGRFTPPGFGYTTFTTSAVSMATAGVRTVRIEGVSPAASPFSYLSVDDLLVTALQ</sequence>
<comment type="caution">
    <text evidence="2">The sequence shown here is derived from an EMBL/GenBank/DDBJ whole genome shotgun (WGS) entry which is preliminary data.</text>
</comment>
<dbReference type="RefSeq" id="WP_272144971.1">
    <property type="nucleotide sequence ID" value="NZ_JAQNDM010000002.1"/>
</dbReference>
<organism evidence="2 3">
    <name type="scientific">Stigmatella ashevillensis</name>
    <dbReference type="NCBI Taxonomy" id="2995309"/>
    <lineage>
        <taxon>Bacteria</taxon>
        <taxon>Pseudomonadati</taxon>
        <taxon>Myxococcota</taxon>
        <taxon>Myxococcia</taxon>
        <taxon>Myxococcales</taxon>
        <taxon>Cystobacterineae</taxon>
        <taxon>Archangiaceae</taxon>
        <taxon>Stigmatella</taxon>
    </lineage>
</organism>
<dbReference type="InterPro" id="IPR013783">
    <property type="entry name" value="Ig-like_fold"/>
</dbReference>
<name>A0ABT5DL10_9BACT</name>
<keyword evidence="1" id="KW-0732">Signal</keyword>
<dbReference type="Pfam" id="PF17957">
    <property type="entry name" value="Big_7"/>
    <property type="match status" value="2"/>
</dbReference>
<dbReference type="Proteomes" id="UP001221838">
    <property type="component" value="Unassembled WGS sequence"/>
</dbReference>
<dbReference type="EMBL" id="JAQNDM010000002">
    <property type="protein sequence ID" value="MDC0714356.1"/>
    <property type="molecule type" value="Genomic_DNA"/>
</dbReference>
<dbReference type="Gene3D" id="2.60.120.260">
    <property type="entry name" value="Galactose-binding domain-like"/>
    <property type="match status" value="2"/>
</dbReference>